<evidence type="ECO:0000313" key="9">
    <source>
        <dbReference type="Proteomes" id="UP000008385"/>
    </source>
</evidence>
<comment type="subcellular location">
    <subcellularLocation>
        <location evidence="1">Cell membrane</location>
        <topology evidence="1">Multi-pass membrane protein</topology>
    </subcellularLocation>
</comment>
<evidence type="ECO:0000313" key="8">
    <source>
        <dbReference type="EMBL" id="AEG93834.1"/>
    </source>
</evidence>
<dbReference type="AlphaFoldDB" id="F5Y4I7"/>
<keyword evidence="5 7" id="KW-1133">Transmembrane helix</keyword>
<dbReference type="HOGENOM" id="CLU_033541_0_1_4"/>
<evidence type="ECO:0000256" key="2">
    <source>
        <dbReference type="ARBA" id="ARBA00007977"/>
    </source>
</evidence>
<dbReference type="eggNOG" id="COG2855">
    <property type="taxonomic scope" value="Bacteria"/>
</dbReference>
<dbReference type="Proteomes" id="UP000008385">
    <property type="component" value="Chromosome"/>
</dbReference>
<dbReference type="PATRIC" id="fig|365046.3.peg.2793"/>
<organism evidence="8 9">
    <name type="scientific">Ramlibacter tataouinensis (strain ATCC BAA-407 / DSM 14655 / LMG 21543 / TTB310)</name>
    <dbReference type="NCBI Taxonomy" id="365046"/>
    <lineage>
        <taxon>Bacteria</taxon>
        <taxon>Pseudomonadati</taxon>
        <taxon>Pseudomonadota</taxon>
        <taxon>Betaproteobacteria</taxon>
        <taxon>Burkholderiales</taxon>
        <taxon>Comamonadaceae</taxon>
        <taxon>Ramlibacter</taxon>
    </lineage>
</organism>
<gene>
    <name evidence="8" type="ordered locus">Rta_27320</name>
</gene>
<dbReference type="EMBL" id="CP000245">
    <property type="protein sequence ID" value="AEG93834.1"/>
    <property type="molecule type" value="Genomic_DNA"/>
</dbReference>
<feature type="transmembrane region" description="Helical" evidence="7">
    <location>
        <begin position="222"/>
        <end position="240"/>
    </location>
</feature>
<dbReference type="OrthoDB" id="9805703at2"/>
<name>F5Y4I7_RAMTT</name>
<dbReference type="PANTHER" id="PTHR30106:SF2">
    <property type="entry name" value="UPF0324 INNER MEMBRANE PROTEIN YEIH"/>
    <property type="match status" value="1"/>
</dbReference>
<feature type="transmembrane region" description="Helical" evidence="7">
    <location>
        <begin position="125"/>
        <end position="146"/>
    </location>
</feature>
<dbReference type="GO" id="GO:0005886">
    <property type="term" value="C:plasma membrane"/>
    <property type="evidence" value="ECO:0007669"/>
    <property type="project" value="UniProtKB-SubCell"/>
</dbReference>
<feature type="transmembrane region" description="Helical" evidence="7">
    <location>
        <begin position="158"/>
        <end position="177"/>
    </location>
</feature>
<evidence type="ECO:0000256" key="7">
    <source>
        <dbReference type="SAM" id="Phobius"/>
    </source>
</evidence>
<keyword evidence="4 7" id="KW-0812">Transmembrane</keyword>
<feature type="transmembrane region" description="Helical" evidence="7">
    <location>
        <begin position="278"/>
        <end position="297"/>
    </location>
</feature>
<comment type="similarity">
    <text evidence="2">Belongs to the UPF0324 family.</text>
</comment>
<protein>
    <submittedName>
        <fullName evidence="8">Candidate membrane protein</fullName>
    </submittedName>
</protein>
<dbReference type="Pfam" id="PF03601">
    <property type="entry name" value="Cons_hypoth698"/>
    <property type="match status" value="1"/>
</dbReference>
<dbReference type="KEGG" id="rta:Rta_27320"/>
<feature type="transmembrane region" description="Helical" evidence="7">
    <location>
        <begin position="91"/>
        <end position="113"/>
    </location>
</feature>
<sequence>MRGRAEAWLHRGRSLGPGLLVATMVAMAAAFLGSHYKGSMLLFALLLGMALGFLGDDARCRPGIQFAGSSVLRIGVALLGLRLTVEHVAALGWGTVLALAVAVLATMACALLLARVLGIHRSFGVLAGGATAICGASAALAIASVLPRREGLDRDTTLTVVGVTTLSTLAMILYPVLSTWLGFDATTAGRFIGATIHDVAQVVGAGYALSEAAGDAATITKLMRVALLLPTLLLVALLVRSREAGLARRAPLLPWFAVAFGLLVLVNSSGLVPATAQALAGTASQAALVVAIAAVGLKTSLREVATLGWRPVLLLVLVTVWLAALAAAYLRFGA</sequence>
<dbReference type="STRING" id="365046.Rta_27320"/>
<reference evidence="9" key="1">
    <citation type="submission" date="2006-01" db="EMBL/GenBank/DDBJ databases">
        <title>Genome of the cyst-dividing bacterium Ramlibacter tataouinensis.</title>
        <authorList>
            <person name="Barakat M."/>
            <person name="Ortet P."/>
            <person name="De Luca G."/>
            <person name="Jourlin-Castelli C."/>
            <person name="Ansaldi M."/>
            <person name="Py B."/>
            <person name="Fichant G."/>
            <person name="Coutinho P."/>
            <person name="Voulhoux R."/>
            <person name="Bastien O."/>
            <person name="Roy S."/>
            <person name="Marechal E."/>
            <person name="Henrissat B."/>
            <person name="Quentin Y."/>
            <person name="Noirot P."/>
            <person name="Filloux A."/>
            <person name="Mejean V."/>
            <person name="DuBow M."/>
            <person name="Barras F."/>
            <person name="Heulin T."/>
        </authorList>
    </citation>
    <scope>NUCLEOTIDE SEQUENCE [LARGE SCALE GENOMIC DNA]</scope>
    <source>
        <strain evidence="9">ATCC BAA-407 / DSM 14655 / LMG 21543 / TTB310</strain>
    </source>
</reference>
<feature type="transmembrane region" description="Helical" evidence="7">
    <location>
        <begin position="12"/>
        <end position="32"/>
    </location>
</feature>
<feature type="transmembrane region" description="Helical" evidence="7">
    <location>
        <begin position="252"/>
        <end position="272"/>
    </location>
</feature>
<reference evidence="8 9" key="2">
    <citation type="journal article" date="2011" name="PLoS ONE">
        <title>The Cyst-Dividing Bacterium Ramlibacter tataouinensis TTB310 Genome Reveals a Well-Stocked Toolbox for Adaptation to a Desert Environment.</title>
        <authorList>
            <person name="De Luca G."/>
            <person name="Barakat M."/>
            <person name="Ortet P."/>
            <person name="Fochesato S."/>
            <person name="Jourlin-Castelli C."/>
            <person name="Ansaldi M."/>
            <person name="Py B."/>
            <person name="Fichant G."/>
            <person name="Coutinho P.M."/>
            <person name="Voulhoux R."/>
            <person name="Bastien O."/>
            <person name="Marechal E."/>
            <person name="Henrissat B."/>
            <person name="Quentin Y."/>
            <person name="Noirot P."/>
            <person name="Filloux A."/>
            <person name="Mejean V."/>
            <person name="Dubow M.S."/>
            <person name="Barras F."/>
            <person name="Barbe V."/>
            <person name="Weissenbach J."/>
            <person name="Mihalcescu I."/>
            <person name="Vermeglio A."/>
            <person name="Achouak W."/>
            <person name="Heulin T."/>
        </authorList>
    </citation>
    <scope>NUCLEOTIDE SEQUENCE [LARGE SCALE GENOMIC DNA]</scope>
    <source>
        <strain evidence="9">ATCC BAA-407 / DSM 14655 / LMG 21543 / TTB310</strain>
    </source>
</reference>
<evidence type="ECO:0000256" key="4">
    <source>
        <dbReference type="ARBA" id="ARBA00022692"/>
    </source>
</evidence>
<dbReference type="PANTHER" id="PTHR30106">
    <property type="entry name" value="INNER MEMBRANE PROTEIN YEIH-RELATED"/>
    <property type="match status" value="1"/>
</dbReference>
<feature type="transmembrane region" description="Helical" evidence="7">
    <location>
        <begin position="38"/>
        <end position="54"/>
    </location>
</feature>
<evidence type="ECO:0000256" key="1">
    <source>
        <dbReference type="ARBA" id="ARBA00004651"/>
    </source>
</evidence>
<feature type="transmembrane region" description="Helical" evidence="7">
    <location>
        <begin position="309"/>
        <end position="330"/>
    </location>
</feature>
<accession>F5Y4I7</accession>
<evidence type="ECO:0000256" key="3">
    <source>
        <dbReference type="ARBA" id="ARBA00022475"/>
    </source>
</evidence>
<keyword evidence="3" id="KW-1003">Cell membrane</keyword>
<evidence type="ECO:0000256" key="5">
    <source>
        <dbReference type="ARBA" id="ARBA00022989"/>
    </source>
</evidence>
<keyword evidence="6 7" id="KW-0472">Membrane</keyword>
<keyword evidence="9" id="KW-1185">Reference proteome</keyword>
<evidence type="ECO:0000256" key="6">
    <source>
        <dbReference type="ARBA" id="ARBA00023136"/>
    </source>
</evidence>
<proteinExistence type="inferred from homology"/>
<dbReference type="InterPro" id="IPR018383">
    <property type="entry name" value="UPF0324_pro"/>
</dbReference>
<dbReference type="RefSeq" id="WP_013902065.1">
    <property type="nucleotide sequence ID" value="NC_015677.1"/>
</dbReference>